<organism evidence="9 10">
    <name type="scientific">Dolosicoccus paucivorans</name>
    <dbReference type="NCBI Taxonomy" id="84521"/>
    <lineage>
        <taxon>Bacteria</taxon>
        <taxon>Bacillati</taxon>
        <taxon>Bacillota</taxon>
        <taxon>Bacilli</taxon>
        <taxon>Lactobacillales</taxon>
        <taxon>Aerococcaceae</taxon>
        <taxon>Dolosicoccus</taxon>
    </lineage>
</organism>
<dbReference type="InterPro" id="IPR043135">
    <property type="entry name" value="Fur_C"/>
</dbReference>
<dbReference type="Proteomes" id="UP000235682">
    <property type="component" value="Unassembled WGS sequence"/>
</dbReference>
<evidence type="ECO:0000256" key="2">
    <source>
        <dbReference type="ARBA" id="ARBA00022491"/>
    </source>
</evidence>
<dbReference type="GO" id="GO:0000976">
    <property type="term" value="F:transcription cis-regulatory region binding"/>
    <property type="evidence" value="ECO:0007669"/>
    <property type="project" value="TreeGrafter"/>
</dbReference>
<proteinExistence type="inferred from homology"/>
<dbReference type="STRING" id="84521.SAMN04487994_10022"/>
<dbReference type="PANTHER" id="PTHR33202">
    <property type="entry name" value="ZINC UPTAKE REGULATION PROTEIN"/>
    <property type="match status" value="1"/>
</dbReference>
<sequence>MSVQPLTTPFGTDDSCGEKLANNIIRDLRNKGIRITPQRRVILEYMIQTTKHPTVEEIYQDLLPDNPGMSVATVYNNLNVLVKEGFVTEMKFSGVTSRYDFVGEHHHHIVCEKCNRISDFHFNQTNDIVDKAQSETGYKVSAAKIELYGLCPKCQLDE</sequence>
<gene>
    <name evidence="9" type="ORF">CJ205_00220</name>
</gene>
<dbReference type="GO" id="GO:0008270">
    <property type="term" value="F:zinc ion binding"/>
    <property type="evidence" value="ECO:0007669"/>
    <property type="project" value="TreeGrafter"/>
</dbReference>
<feature type="binding site" evidence="7">
    <location>
        <position position="111"/>
    </location>
    <ligand>
        <name>Zn(2+)</name>
        <dbReference type="ChEBI" id="CHEBI:29105"/>
    </ligand>
</feature>
<dbReference type="SUPFAM" id="SSF46785">
    <property type="entry name" value="Winged helix' DNA-binding domain"/>
    <property type="match status" value="1"/>
</dbReference>
<dbReference type="InterPro" id="IPR036390">
    <property type="entry name" value="WH_DNA-bd_sf"/>
</dbReference>
<keyword evidence="10" id="KW-1185">Reference proteome</keyword>
<feature type="binding site" evidence="7">
    <location>
        <position position="114"/>
    </location>
    <ligand>
        <name>Zn(2+)</name>
        <dbReference type="ChEBI" id="CHEBI:29105"/>
    </ligand>
</feature>
<evidence type="ECO:0000256" key="7">
    <source>
        <dbReference type="PIRSR" id="PIRSR602481-1"/>
    </source>
</evidence>
<dbReference type="Gene3D" id="1.10.10.10">
    <property type="entry name" value="Winged helix-like DNA-binding domain superfamily/Winged helix DNA-binding domain"/>
    <property type="match status" value="1"/>
</dbReference>
<dbReference type="CDD" id="cd07153">
    <property type="entry name" value="Fur_like"/>
    <property type="match status" value="1"/>
</dbReference>
<dbReference type="Pfam" id="PF01475">
    <property type="entry name" value="FUR"/>
    <property type="match status" value="1"/>
</dbReference>
<keyword evidence="4" id="KW-0805">Transcription regulation</keyword>
<dbReference type="PANTHER" id="PTHR33202:SF8">
    <property type="entry name" value="PEROXIDE-RESPONSIVE REPRESSOR PERR"/>
    <property type="match status" value="1"/>
</dbReference>
<dbReference type="InterPro" id="IPR036388">
    <property type="entry name" value="WH-like_DNA-bd_sf"/>
</dbReference>
<dbReference type="RefSeq" id="WP_102227569.1">
    <property type="nucleotide sequence ID" value="NZ_PNFY01000009.1"/>
</dbReference>
<comment type="cofactor">
    <cofactor evidence="8">
        <name>Mn(2+)</name>
        <dbReference type="ChEBI" id="CHEBI:29035"/>
    </cofactor>
    <cofactor evidence="8">
        <name>Fe(2+)</name>
        <dbReference type="ChEBI" id="CHEBI:29033"/>
    </cofactor>
    <text evidence="8">Binds 1 Mn(2+) or Fe(2+) ion per subunit.</text>
</comment>
<evidence type="ECO:0000256" key="1">
    <source>
        <dbReference type="ARBA" id="ARBA00007957"/>
    </source>
</evidence>
<dbReference type="OrthoDB" id="8659436at2"/>
<keyword evidence="2" id="KW-0678">Repressor</keyword>
<evidence type="ECO:0000256" key="8">
    <source>
        <dbReference type="PIRSR" id="PIRSR602481-2"/>
    </source>
</evidence>
<keyword evidence="3 7" id="KW-0862">Zinc</keyword>
<accession>A0A2N6SQ45</accession>
<dbReference type="GO" id="GO:0003700">
    <property type="term" value="F:DNA-binding transcription factor activity"/>
    <property type="evidence" value="ECO:0007669"/>
    <property type="project" value="InterPro"/>
</dbReference>
<keyword evidence="6" id="KW-0804">Transcription</keyword>
<evidence type="ECO:0000313" key="10">
    <source>
        <dbReference type="Proteomes" id="UP000235682"/>
    </source>
</evidence>
<name>A0A2N6SQ45_9LACT</name>
<keyword evidence="8" id="KW-0408">Iron</keyword>
<keyword evidence="5" id="KW-0238">DNA-binding</keyword>
<comment type="similarity">
    <text evidence="1">Belongs to the Fur family.</text>
</comment>
<comment type="caution">
    <text evidence="9">The sequence shown here is derived from an EMBL/GenBank/DDBJ whole genome shotgun (WGS) entry which is preliminary data.</text>
</comment>
<keyword evidence="7" id="KW-0479">Metal-binding</keyword>
<feature type="binding site" evidence="7">
    <location>
        <position position="154"/>
    </location>
    <ligand>
        <name>Zn(2+)</name>
        <dbReference type="ChEBI" id="CHEBI:29105"/>
    </ligand>
</feature>
<dbReference type="EMBL" id="PNHE01000001">
    <property type="protein sequence ID" value="PMC59166.1"/>
    <property type="molecule type" value="Genomic_DNA"/>
</dbReference>
<evidence type="ECO:0008006" key="11">
    <source>
        <dbReference type="Google" id="ProtNLM"/>
    </source>
</evidence>
<reference evidence="9 10" key="1">
    <citation type="submission" date="2017-09" db="EMBL/GenBank/DDBJ databases">
        <title>Bacterial strain isolated from the female urinary microbiota.</title>
        <authorList>
            <person name="Thomas-White K."/>
            <person name="Kumar N."/>
            <person name="Forster S."/>
            <person name="Putonti C."/>
            <person name="Lawley T."/>
            <person name="Wolfe A.J."/>
        </authorList>
    </citation>
    <scope>NUCLEOTIDE SEQUENCE [LARGE SCALE GENOMIC DNA]</scope>
    <source>
        <strain evidence="9 10">UMB0852</strain>
    </source>
</reference>
<dbReference type="Gene3D" id="3.30.1490.190">
    <property type="match status" value="1"/>
</dbReference>
<evidence type="ECO:0000256" key="3">
    <source>
        <dbReference type="ARBA" id="ARBA00022833"/>
    </source>
</evidence>
<comment type="cofactor">
    <cofactor evidence="7">
        <name>Zn(2+)</name>
        <dbReference type="ChEBI" id="CHEBI:29105"/>
    </cofactor>
    <text evidence="7">Binds 1 zinc ion per subunit.</text>
</comment>
<protein>
    <recommendedName>
        <fullName evidence="11">Transcriptional repressor</fullName>
    </recommendedName>
</protein>
<dbReference type="GO" id="GO:0045892">
    <property type="term" value="P:negative regulation of DNA-templated transcription"/>
    <property type="evidence" value="ECO:0007669"/>
    <property type="project" value="TreeGrafter"/>
</dbReference>
<feature type="binding site" evidence="7">
    <location>
        <position position="151"/>
    </location>
    <ligand>
        <name>Zn(2+)</name>
        <dbReference type="ChEBI" id="CHEBI:29105"/>
    </ligand>
</feature>
<evidence type="ECO:0000256" key="4">
    <source>
        <dbReference type="ARBA" id="ARBA00023015"/>
    </source>
</evidence>
<dbReference type="AlphaFoldDB" id="A0A2N6SQ45"/>
<dbReference type="InterPro" id="IPR002481">
    <property type="entry name" value="FUR"/>
</dbReference>
<feature type="binding site" evidence="8">
    <location>
        <position position="105"/>
    </location>
    <ligand>
        <name>Fe cation</name>
        <dbReference type="ChEBI" id="CHEBI:24875"/>
    </ligand>
</feature>
<evidence type="ECO:0000256" key="5">
    <source>
        <dbReference type="ARBA" id="ARBA00023125"/>
    </source>
</evidence>
<dbReference type="GO" id="GO:1900376">
    <property type="term" value="P:regulation of secondary metabolite biosynthetic process"/>
    <property type="evidence" value="ECO:0007669"/>
    <property type="project" value="TreeGrafter"/>
</dbReference>
<evidence type="ECO:0000313" key="9">
    <source>
        <dbReference type="EMBL" id="PMC59166.1"/>
    </source>
</evidence>
<evidence type="ECO:0000256" key="6">
    <source>
        <dbReference type="ARBA" id="ARBA00023163"/>
    </source>
</evidence>